<dbReference type="Proteomes" id="UP000580250">
    <property type="component" value="Unassembled WGS sequence"/>
</dbReference>
<sequence length="721" mass="86225">MNVTTVSGYSNILDDKIHLNNKFLSKIRFILATEFDKLFLEKEDSLIKLADNEIVLKLKNFEYALEERLNVLSIFVQEKGQNSVLKFISDKHVLDINNVNEQPMAILDKFDEIRNDEIPFDLFFCDFTKQMKYGVVIINKKDHNKSIFKESKFSINIKMNLNILFENLGKLLNISFFLSQKIRTRYYNIVMLICFGMTLVKNNSQSSLTRTGKVYKTFQDGSLWFKNHRGKGVNISAQIFETKTGIQIESNIPVASVELIEEVKNEREELEEMNEAEFKKRWNEAIIDELKYNHDEDVAQRLKVIRSEKYEIFKDLKELNIKYEKIEKELKELKNIRKDLKESKELKEKVDKIDEIFEEIKDIKMGNNKERKGKFSKISEMILHKDTSKKPNMSKHKYHYEGISNRYEMINGSEEIKNIEIDNDKRLLEELHQLNDKYKKGEIKKINIEENKKIKEELKLFDKYKKIEKEIKLLENKLESLEVSIELKEKINERDKMAKNIEIKDKNYKELDEKLDMIENEQKKIWEEKLEKIKAENEKILKENLENKRKEMLEKYNDFIVGLKERWFRALFYHLPDEVLKCGNKNSVIIELSKENEEKEEACTSTKTIKDEEEEHFLYFDKNSLIGKPFLLHIYGKENAIKLHKEKKDSAIFVNLNDKNIFEVNEGKFSKDNYINKIKWYFMDMSPPPILSLRVFLMRRKWSEIMYFLLHVNHFFFKQDK</sequence>
<organism evidence="2 3">
    <name type="scientific">Meloidogyne enterolobii</name>
    <name type="common">Root-knot nematode worm</name>
    <name type="synonym">Meloidogyne mayaguensis</name>
    <dbReference type="NCBI Taxonomy" id="390850"/>
    <lineage>
        <taxon>Eukaryota</taxon>
        <taxon>Metazoa</taxon>
        <taxon>Ecdysozoa</taxon>
        <taxon>Nematoda</taxon>
        <taxon>Chromadorea</taxon>
        <taxon>Rhabditida</taxon>
        <taxon>Tylenchina</taxon>
        <taxon>Tylenchomorpha</taxon>
        <taxon>Tylenchoidea</taxon>
        <taxon>Meloidogynidae</taxon>
        <taxon>Meloidogyninae</taxon>
        <taxon>Meloidogyne</taxon>
    </lineage>
</organism>
<gene>
    <name evidence="2" type="ORF">MENT_LOCUS44669</name>
</gene>
<dbReference type="EMBL" id="CAJEWN010000902">
    <property type="protein sequence ID" value="CAD2191813.1"/>
    <property type="molecule type" value="Genomic_DNA"/>
</dbReference>
<comment type="caution">
    <text evidence="2">The sequence shown here is derived from an EMBL/GenBank/DDBJ whole genome shotgun (WGS) entry which is preliminary data.</text>
</comment>
<dbReference type="AlphaFoldDB" id="A0A6V7WXY8"/>
<evidence type="ECO:0000256" key="1">
    <source>
        <dbReference type="SAM" id="Coils"/>
    </source>
</evidence>
<feature type="coiled-coil region" evidence="1">
    <location>
        <begin position="431"/>
        <end position="555"/>
    </location>
</feature>
<evidence type="ECO:0000313" key="2">
    <source>
        <dbReference type="EMBL" id="CAD2191813.1"/>
    </source>
</evidence>
<accession>A0A6V7WXY8</accession>
<feature type="coiled-coil region" evidence="1">
    <location>
        <begin position="316"/>
        <end position="353"/>
    </location>
</feature>
<reference evidence="2 3" key="1">
    <citation type="submission" date="2020-08" db="EMBL/GenBank/DDBJ databases">
        <authorList>
            <person name="Koutsovoulos G."/>
            <person name="Danchin GJ E."/>
        </authorList>
    </citation>
    <scope>NUCLEOTIDE SEQUENCE [LARGE SCALE GENOMIC DNA]</scope>
</reference>
<proteinExistence type="predicted"/>
<name>A0A6V7WXY8_MELEN</name>
<keyword evidence="1" id="KW-0175">Coiled coil</keyword>
<protein>
    <submittedName>
        <fullName evidence="2">Uncharacterized protein</fullName>
    </submittedName>
</protein>
<evidence type="ECO:0000313" key="3">
    <source>
        <dbReference type="Proteomes" id="UP000580250"/>
    </source>
</evidence>